<dbReference type="GO" id="GO:0004177">
    <property type="term" value="F:aminopeptidase activity"/>
    <property type="evidence" value="ECO:0007669"/>
    <property type="project" value="UniProtKB-KW"/>
</dbReference>
<name>A0A9J6DY47_RHIMP</name>
<keyword evidence="3" id="KW-0378">Hydrolase</keyword>
<dbReference type="EMBL" id="JABSTU010000006">
    <property type="protein sequence ID" value="KAH8026932.1"/>
    <property type="molecule type" value="Genomic_DNA"/>
</dbReference>
<dbReference type="Proteomes" id="UP000821866">
    <property type="component" value="Chromosome 4"/>
</dbReference>
<reference evidence="9" key="1">
    <citation type="journal article" date="2020" name="Cell">
        <title>Large-Scale Comparative Analyses of Tick Genomes Elucidate Their Genetic Diversity and Vector Capacities.</title>
        <authorList>
            <consortium name="Tick Genome and Microbiome Consortium (TIGMIC)"/>
            <person name="Jia N."/>
            <person name="Wang J."/>
            <person name="Shi W."/>
            <person name="Du L."/>
            <person name="Sun Y."/>
            <person name="Zhan W."/>
            <person name="Jiang J.F."/>
            <person name="Wang Q."/>
            <person name="Zhang B."/>
            <person name="Ji P."/>
            <person name="Bell-Sakyi L."/>
            <person name="Cui X.M."/>
            <person name="Yuan T.T."/>
            <person name="Jiang B.G."/>
            <person name="Yang W.F."/>
            <person name="Lam T.T."/>
            <person name="Chang Q.C."/>
            <person name="Ding S.J."/>
            <person name="Wang X.J."/>
            <person name="Zhu J.G."/>
            <person name="Ruan X.D."/>
            <person name="Zhao L."/>
            <person name="Wei J.T."/>
            <person name="Ye R.Z."/>
            <person name="Que T.C."/>
            <person name="Du C.H."/>
            <person name="Zhou Y.H."/>
            <person name="Cheng J.X."/>
            <person name="Dai P.F."/>
            <person name="Guo W.B."/>
            <person name="Han X.H."/>
            <person name="Huang E.J."/>
            <person name="Li L.F."/>
            <person name="Wei W."/>
            <person name="Gao Y.C."/>
            <person name="Liu J.Z."/>
            <person name="Shao H.Z."/>
            <person name="Wang X."/>
            <person name="Wang C.C."/>
            <person name="Yang T.C."/>
            <person name="Huo Q.B."/>
            <person name="Li W."/>
            <person name="Chen H.Y."/>
            <person name="Chen S.E."/>
            <person name="Zhou L.G."/>
            <person name="Ni X.B."/>
            <person name="Tian J.H."/>
            <person name="Sheng Y."/>
            <person name="Liu T."/>
            <person name="Pan Y.S."/>
            <person name="Xia L.Y."/>
            <person name="Li J."/>
            <person name="Zhao F."/>
            <person name="Cao W.C."/>
        </authorList>
    </citation>
    <scope>NUCLEOTIDE SEQUENCE</scope>
    <source>
        <strain evidence="9">Rmic-2018</strain>
    </source>
</reference>
<evidence type="ECO:0000313" key="10">
    <source>
        <dbReference type="Proteomes" id="UP000821866"/>
    </source>
</evidence>
<dbReference type="Pfam" id="PF21646">
    <property type="entry name" value="ACTMAP-like_C"/>
    <property type="match status" value="1"/>
</dbReference>
<feature type="region of interest" description="Disordered" evidence="8">
    <location>
        <begin position="1"/>
        <end position="34"/>
    </location>
</feature>
<organism evidence="9 10">
    <name type="scientific">Rhipicephalus microplus</name>
    <name type="common">Cattle tick</name>
    <name type="synonym">Boophilus microplus</name>
    <dbReference type="NCBI Taxonomy" id="6941"/>
    <lineage>
        <taxon>Eukaryota</taxon>
        <taxon>Metazoa</taxon>
        <taxon>Ecdysozoa</taxon>
        <taxon>Arthropoda</taxon>
        <taxon>Chelicerata</taxon>
        <taxon>Arachnida</taxon>
        <taxon>Acari</taxon>
        <taxon>Parasitiformes</taxon>
        <taxon>Ixodida</taxon>
        <taxon>Ixodoidea</taxon>
        <taxon>Ixodidae</taxon>
        <taxon>Rhipicephalinae</taxon>
        <taxon>Rhipicephalus</taxon>
        <taxon>Boophilus</taxon>
    </lineage>
</organism>
<keyword evidence="2" id="KW-0645">Protease</keyword>
<comment type="similarity">
    <text evidence="4">Belongs to the ACTMAP family.</text>
</comment>
<evidence type="ECO:0000256" key="4">
    <source>
        <dbReference type="ARBA" id="ARBA00034725"/>
    </source>
</evidence>
<evidence type="ECO:0000256" key="5">
    <source>
        <dbReference type="ARBA" id="ARBA00034848"/>
    </source>
</evidence>
<keyword evidence="1" id="KW-0031">Aminopeptidase</keyword>
<evidence type="ECO:0000256" key="8">
    <source>
        <dbReference type="SAM" id="MobiDB-lite"/>
    </source>
</evidence>
<dbReference type="OrthoDB" id="198816at2759"/>
<evidence type="ECO:0000256" key="6">
    <source>
        <dbReference type="ARBA" id="ARBA00034908"/>
    </source>
</evidence>
<dbReference type="GO" id="GO:0006508">
    <property type="term" value="P:proteolysis"/>
    <property type="evidence" value="ECO:0007669"/>
    <property type="project" value="UniProtKB-KW"/>
</dbReference>
<protein>
    <recommendedName>
        <fullName evidence="5">Actin maturation protease</fullName>
    </recommendedName>
    <alternativeName>
        <fullName evidence="6">Actin aminopeptidase ACTMAP</fullName>
    </alternativeName>
</protein>
<evidence type="ECO:0000313" key="9">
    <source>
        <dbReference type="EMBL" id="KAH8026932.1"/>
    </source>
</evidence>
<dbReference type="InterPro" id="IPR040043">
    <property type="entry name" value="ACTMAP"/>
</dbReference>
<evidence type="ECO:0000256" key="3">
    <source>
        <dbReference type="ARBA" id="ARBA00022801"/>
    </source>
</evidence>
<reference evidence="9" key="2">
    <citation type="submission" date="2021-09" db="EMBL/GenBank/DDBJ databases">
        <authorList>
            <person name="Jia N."/>
            <person name="Wang J."/>
            <person name="Shi W."/>
            <person name="Du L."/>
            <person name="Sun Y."/>
            <person name="Zhan W."/>
            <person name="Jiang J."/>
            <person name="Wang Q."/>
            <person name="Zhang B."/>
            <person name="Ji P."/>
            <person name="Sakyi L.B."/>
            <person name="Cui X."/>
            <person name="Yuan T."/>
            <person name="Jiang B."/>
            <person name="Yang W."/>
            <person name="Lam T.T.-Y."/>
            <person name="Chang Q."/>
            <person name="Ding S."/>
            <person name="Wang X."/>
            <person name="Zhu J."/>
            <person name="Ruan X."/>
            <person name="Zhao L."/>
            <person name="Wei J."/>
            <person name="Que T."/>
            <person name="Du C."/>
            <person name="Cheng J."/>
            <person name="Dai P."/>
            <person name="Han X."/>
            <person name="Huang E."/>
            <person name="Gao Y."/>
            <person name="Liu J."/>
            <person name="Shao H."/>
            <person name="Ye R."/>
            <person name="Li L."/>
            <person name="Wei W."/>
            <person name="Wang X."/>
            <person name="Wang C."/>
            <person name="Huo Q."/>
            <person name="Li W."/>
            <person name="Guo W."/>
            <person name="Chen H."/>
            <person name="Chen S."/>
            <person name="Zhou L."/>
            <person name="Zhou L."/>
            <person name="Ni X."/>
            <person name="Tian J."/>
            <person name="Zhou Y."/>
            <person name="Sheng Y."/>
            <person name="Liu T."/>
            <person name="Pan Y."/>
            <person name="Xia L."/>
            <person name="Li J."/>
            <person name="Zhao F."/>
            <person name="Cao W."/>
        </authorList>
    </citation>
    <scope>NUCLEOTIDE SEQUENCE</scope>
    <source>
        <strain evidence="9">Rmic-2018</strain>
        <tissue evidence="9">Larvae</tissue>
    </source>
</reference>
<comment type="caution">
    <text evidence="9">The sequence shown here is derived from an EMBL/GenBank/DDBJ whole genome shotgun (WGS) entry which is preliminary data.</text>
</comment>
<evidence type="ECO:0000256" key="7">
    <source>
        <dbReference type="ARBA" id="ARBA00049041"/>
    </source>
</evidence>
<dbReference type="AlphaFoldDB" id="A0A9J6DY47"/>
<accession>A0A9J6DY47</accession>
<comment type="catalytic activity">
    <reaction evidence="7">
        <text>N-terminal N(alpha)-acetyl-L-cysteinyl-L-aspartyl-[protein] + H2O = N-terminal L-aspartyl-[protein] + N-acetyl-L-cysteine</text>
        <dbReference type="Rhea" id="RHEA:74579"/>
        <dbReference type="Rhea" id="RHEA-COMP:12669"/>
        <dbReference type="Rhea" id="RHEA-COMP:18395"/>
        <dbReference type="ChEBI" id="CHEBI:15377"/>
        <dbReference type="ChEBI" id="CHEBI:64720"/>
        <dbReference type="ChEBI" id="CHEBI:78236"/>
        <dbReference type="ChEBI" id="CHEBI:193599"/>
    </reaction>
    <physiologicalReaction direction="left-to-right" evidence="7">
        <dbReference type="Rhea" id="RHEA:74580"/>
    </physiologicalReaction>
</comment>
<evidence type="ECO:0000256" key="2">
    <source>
        <dbReference type="ARBA" id="ARBA00022670"/>
    </source>
</evidence>
<evidence type="ECO:0000256" key="1">
    <source>
        <dbReference type="ARBA" id="ARBA00022438"/>
    </source>
</evidence>
<dbReference type="PANTHER" id="PTHR28631:SF1">
    <property type="entry name" value="ACTIN MATURATION PROTEASE"/>
    <property type="match status" value="1"/>
</dbReference>
<keyword evidence="10" id="KW-1185">Reference proteome</keyword>
<dbReference type="PANTHER" id="PTHR28631">
    <property type="entry name" value="UPF0692 PROTEIN C19ORF54"/>
    <property type="match status" value="1"/>
</dbReference>
<gene>
    <name evidence="9" type="ORF">HPB51_000287</name>
</gene>
<sequence length="289" mass="31768">METSKTPVPPPPPPSVSVYRQSSEVKTHDDEPPTSFEKAFERQLHRIIAGSGEAFVVSRVSLLRPVLQDGPQCGLVALSMASQLLQDDPVSVEALFEVAKSLQFTKKGEMFSVENMKTLAEVCLRGPRAKILRSERREGIIRSLLDRKPVLIPYDSDGNFEPCLKNGHSAHWAVLHGICLVLQKSPCIEGLLANVSEVDSKCPSVFHISKDIPEEELLKFTLLAESPETGVFVYGTQGKSRNVGLWELEMLLKSNANLTHFTPKRDISGFVMPEGGVFGGLSGQVLLFT</sequence>
<dbReference type="OMA" id="MCLEHFG"/>
<dbReference type="VEuPathDB" id="VectorBase:LOC119167194"/>
<proteinExistence type="inferred from homology"/>